<dbReference type="HAMAP" id="MF_01301">
    <property type="entry name" value="LamB"/>
    <property type="match status" value="1"/>
</dbReference>
<feature type="site" description="Greasy slide, important in sugar transport" evidence="12">
    <location>
        <position position="28"/>
    </location>
</feature>
<evidence type="ECO:0000256" key="11">
    <source>
        <dbReference type="ARBA" id="ARBA00023237"/>
    </source>
</evidence>
<keyword evidence="10 12" id="KW-0472">Membrane</keyword>
<feature type="site" description="Greasy slide, important in sugar transport" evidence="12">
    <location>
        <position position="93"/>
    </location>
</feature>
<evidence type="ECO:0000256" key="4">
    <source>
        <dbReference type="ARBA" id="ARBA00022452"/>
    </source>
</evidence>
<dbReference type="InterPro" id="IPR023738">
    <property type="entry name" value="Maltoporin"/>
</dbReference>
<evidence type="ECO:0000313" key="13">
    <source>
        <dbReference type="EMBL" id="NMU83068.1"/>
    </source>
</evidence>
<evidence type="ECO:0000256" key="9">
    <source>
        <dbReference type="ARBA" id="ARBA00023114"/>
    </source>
</evidence>
<dbReference type="InterPro" id="IPR036998">
    <property type="entry name" value="Porin_LamB_sf"/>
</dbReference>
<protein>
    <recommendedName>
        <fullName evidence="12">Maltoporin</fullName>
    </recommendedName>
    <alternativeName>
        <fullName evidence="12">Maltose-inducible porin</fullName>
    </alternativeName>
</protein>
<evidence type="ECO:0000256" key="5">
    <source>
        <dbReference type="ARBA" id="ARBA00022597"/>
    </source>
</evidence>
<feature type="site" description="Greasy slide, important in sugar transport" evidence="12">
    <location>
        <position position="383"/>
    </location>
</feature>
<name>A0A3E1IK80_VIBPH</name>
<comment type="subcellular location">
    <subcellularLocation>
        <location evidence="1 12">Cell outer membrane</location>
        <topology evidence="1 12">Multi-pass membrane protein</topology>
    </subcellularLocation>
</comment>
<keyword evidence="4 12" id="KW-1134">Transmembrane beta strand</keyword>
<feature type="signal peptide" evidence="12">
    <location>
        <begin position="1"/>
        <end position="22"/>
    </location>
</feature>
<comment type="similarity">
    <text evidence="2 12">Belongs to the porin LamB (TC 1.B.3) family.</text>
</comment>
<dbReference type="CDD" id="cd01346">
    <property type="entry name" value="Maltoporin-like"/>
    <property type="match status" value="1"/>
</dbReference>
<keyword evidence="8 12" id="KW-0406">Ion transport</keyword>
<evidence type="ECO:0000256" key="6">
    <source>
        <dbReference type="ARBA" id="ARBA00022692"/>
    </source>
</evidence>
<organism evidence="13 14">
    <name type="scientific">Vibrio parahaemolyticus</name>
    <dbReference type="NCBI Taxonomy" id="670"/>
    <lineage>
        <taxon>Bacteria</taxon>
        <taxon>Pseudomonadati</taxon>
        <taxon>Pseudomonadota</taxon>
        <taxon>Gammaproteobacteria</taxon>
        <taxon>Vibrionales</taxon>
        <taxon>Vibrionaceae</taxon>
        <taxon>Vibrio</taxon>
    </lineage>
</organism>
<dbReference type="AlphaFoldDB" id="A0A3E1IK80"/>
<sequence length="427" mass="46746" precursor="true">MKKVSVIAAAVAATLAAGSAFAVDFHGYMRAGVGVNADGGQQVTFEKNKIGRLGNEGDVYGEVQLGKEVYNNNGKTFYVDSMFAMTSNGSNDWESTSTNCGLNTAGDKVECVDDAQFALRQFNVQAKGVLDFAPEATLWAGKRYYQRHDIHISDFYYWNISGAGAGIENIEAGPGKLSLAWVRNDRSDISDPGNDGKAGNVNTLDARYAGLQLWNNASLELGLNYALVNETDAAPNSTKDAKDGVMFTAELTQGLDSGFNKTVVQYGTEGYSKTMAFYGDGSWYGAEAKDGASGYRLINWGVIGMGDSWEMGHQLVYGVGEDMWDGMNKREGFSAVIRPMYKWDDNHKTIFEAGYAIDKQDGKEDSFGKFTVAQAWSAGSSFWARPEIRVYASYLTGEQEINSTDKFFDNKQADDTFQFGVQAEAWW</sequence>
<dbReference type="InterPro" id="IPR050286">
    <property type="entry name" value="G_neg_Bact_CarbUptk_Porin"/>
</dbReference>
<dbReference type="GO" id="GO:0015481">
    <property type="term" value="F:maltose transporting porin activity"/>
    <property type="evidence" value="ECO:0007669"/>
    <property type="project" value="InterPro"/>
</dbReference>
<feature type="site" description="Greasy slide, important in sugar transport" evidence="12">
    <location>
        <position position="426"/>
    </location>
</feature>
<dbReference type="GO" id="GO:0046930">
    <property type="term" value="C:pore complex"/>
    <property type="evidence" value="ECO:0007669"/>
    <property type="project" value="UniProtKB-KW"/>
</dbReference>
<feature type="chain" id="PRO_5036530768" description="Maltoporin" evidence="12">
    <location>
        <begin position="23"/>
        <end position="427"/>
    </location>
</feature>
<dbReference type="InterPro" id="IPR003192">
    <property type="entry name" value="Porin_LamB"/>
</dbReference>
<feature type="site" description="Greasy slide, important in sugar transport" evidence="12">
    <location>
        <position position="60"/>
    </location>
</feature>
<evidence type="ECO:0000256" key="1">
    <source>
        <dbReference type="ARBA" id="ARBA00004571"/>
    </source>
</evidence>
<keyword evidence="11 12" id="KW-0998">Cell outer membrane</keyword>
<dbReference type="GO" id="GO:0006811">
    <property type="term" value="P:monoatomic ion transport"/>
    <property type="evidence" value="ECO:0007669"/>
    <property type="project" value="UniProtKB-KW"/>
</dbReference>
<comment type="induction">
    <text evidence="12">By maltose.</text>
</comment>
<keyword evidence="7 12" id="KW-0732">Signal</keyword>
<keyword evidence="3 12" id="KW-0813">Transport</keyword>
<accession>A0A3E1IK80</accession>
<comment type="caution">
    <text evidence="13">The sequence shown here is derived from an EMBL/GenBank/DDBJ whole genome shotgun (WGS) entry which is preliminary data.</text>
</comment>
<dbReference type="EMBL" id="JABCLB010001107">
    <property type="protein sequence ID" value="NMU83068.1"/>
    <property type="molecule type" value="Genomic_DNA"/>
</dbReference>
<dbReference type="GO" id="GO:0009279">
    <property type="term" value="C:cell outer membrane"/>
    <property type="evidence" value="ECO:0007669"/>
    <property type="project" value="UniProtKB-SubCell"/>
</dbReference>
<evidence type="ECO:0000256" key="10">
    <source>
        <dbReference type="ARBA" id="ARBA00023136"/>
    </source>
</evidence>
<keyword evidence="6 12" id="KW-0812">Transmembrane</keyword>
<proteinExistence type="evidence at transcript level"/>
<evidence type="ECO:0000256" key="12">
    <source>
        <dbReference type="HAMAP-Rule" id="MF_01301"/>
    </source>
</evidence>
<dbReference type="Pfam" id="PF02264">
    <property type="entry name" value="LamB"/>
    <property type="match status" value="1"/>
</dbReference>
<keyword evidence="9 12" id="KW-0626">Porin</keyword>
<dbReference type="SUPFAM" id="SSF56935">
    <property type="entry name" value="Porins"/>
    <property type="match status" value="1"/>
</dbReference>
<evidence type="ECO:0000313" key="14">
    <source>
        <dbReference type="Proteomes" id="UP000518904"/>
    </source>
</evidence>
<evidence type="ECO:0000256" key="2">
    <source>
        <dbReference type="ARBA" id="ARBA00007055"/>
    </source>
</evidence>
<comment type="subunit">
    <text evidence="12">Homotrimer formed of three 18-stranded antiparallel beta-barrels, containing three independent channels.</text>
</comment>
<feature type="site" description="Important in sugar transport" evidence="12">
    <location>
        <position position="156"/>
    </location>
</feature>
<dbReference type="Gene3D" id="2.40.170.10">
    <property type="entry name" value="Porin, LamB type"/>
    <property type="match status" value="1"/>
</dbReference>
<dbReference type="RefSeq" id="WP_021450500.1">
    <property type="nucleotide sequence ID" value="NZ_CP009766.1"/>
</dbReference>
<reference evidence="13 14" key="1">
    <citation type="submission" date="2020-04" db="EMBL/GenBank/DDBJ databases">
        <title>Whole-genome sequencing of Vibrio spp. from China reveals different genetic environments of blaCTX-M-14 among diverse lineages.</title>
        <authorList>
            <person name="Zheng Z."/>
            <person name="Ye L."/>
            <person name="Chen S."/>
        </authorList>
    </citation>
    <scope>NUCLEOTIDE SEQUENCE [LARGE SCALE GENOMIC DNA]</scope>
    <source>
        <strain evidence="13 14">Vb0551</strain>
    </source>
</reference>
<dbReference type="PANTHER" id="PTHR38762">
    <property type="entry name" value="CRYPTIC OUTER MEMBRANE PORIN BGLH-RELATED"/>
    <property type="match status" value="1"/>
</dbReference>
<dbReference type="GO" id="GO:0042958">
    <property type="term" value="F:maltodextrin transmembrane transporter activity"/>
    <property type="evidence" value="ECO:0007669"/>
    <property type="project" value="InterPro"/>
</dbReference>
<keyword evidence="5 12" id="KW-0762">Sugar transport</keyword>
<evidence type="ECO:0000256" key="3">
    <source>
        <dbReference type="ARBA" id="ARBA00022448"/>
    </source>
</evidence>
<comment type="catalytic activity">
    <reaction evidence="12">
        <text>beta-maltose(in) = beta-maltose(out)</text>
        <dbReference type="Rhea" id="RHEA:29731"/>
        <dbReference type="ChEBI" id="CHEBI:18147"/>
    </reaction>
</comment>
<gene>
    <name evidence="12" type="primary">lamB</name>
    <name evidence="13" type="ORF">HKB16_09240</name>
</gene>
<dbReference type="PANTHER" id="PTHR38762:SF1">
    <property type="entry name" value="CRYPTIC OUTER MEMBRANE PORIN BGLH-RELATED"/>
    <property type="match status" value="1"/>
</dbReference>
<dbReference type="Proteomes" id="UP000518904">
    <property type="component" value="Unassembled WGS sequence"/>
</dbReference>
<evidence type="ECO:0000256" key="7">
    <source>
        <dbReference type="ARBA" id="ARBA00022729"/>
    </source>
</evidence>
<dbReference type="NCBIfam" id="NF006860">
    <property type="entry name" value="PRK09360.1"/>
    <property type="match status" value="1"/>
</dbReference>
<feature type="site" description="Greasy slide, important in sugar transport" evidence="12">
    <location>
        <position position="259"/>
    </location>
</feature>
<evidence type="ECO:0000256" key="8">
    <source>
        <dbReference type="ARBA" id="ARBA00023065"/>
    </source>
</evidence>
<comment type="function">
    <text evidence="12">Involved in the transport of maltose and maltodextrins.</text>
</comment>